<dbReference type="InterPro" id="IPR052501">
    <property type="entry name" value="Alpha-1-2_FucT"/>
</dbReference>
<name>A0AA36HDF2_CYLNA</name>
<accession>A0AA36HDF2</accession>
<sequence>MSQFWKCAPVFFMIAFQCFIVLHYYDVDLFKLTTQQKYVGFLLNDGRLGNQLFHMITGYGIARTLNRTHYLPFNGWIEHVRKYLIRLEKVFPRLKQTYIFATNETKERVVPFAGSCCSYYDPLRLKNHTDQFLLLNFRFGHNPRYFEDYIGDIREILNFSEELRENASDLLLSLKK</sequence>
<dbReference type="Proteomes" id="UP001176961">
    <property type="component" value="Unassembled WGS sequence"/>
</dbReference>
<evidence type="ECO:0000313" key="3">
    <source>
        <dbReference type="Proteomes" id="UP001176961"/>
    </source>
</evidence>
<dbReference type="PANTHER" id="PTHR22898">
    <property type="entry name" value="UNCHARACTERIZED GLYCOSOL TRANSFERASE-RELATED"/>
    <property type="match status" value="1"/>
</dbReference>
<dbReference type="PANTHER" id="PTHR22898:SF3">
    <property type="entry name" value="ALPHA-1,2-FUCOSYLTRANSFERASE-RELATED"/>
    <property type="match status" value="1"/>
</dbReference>
<feature type="transmembrane region" description="Helical" evidence="1">
    <location>
        <begin position="7"/>
        <end position="25"/>
    </location>
</feature>
<protein>
    <submittedName>
        <fullName evidence="2">Uncharacterized protein</fullName>
    </submittedName>
</protein>
<reference evidence="2" key="1">
    <citation type="submission" date="2023-07" db="EMBL/GenBank/DDBJ databases">
        <authorList>
            <consortium name="CYATHOMIX"/>
        </authorList>
    </citation>
    <scope>NUCLEOTIDE SEQUENCE</scope>
    <source>
        <strain evidence="2">N/A</strain>
    </source>
</reference>
<dbReference type="Gene3D" id="3.40.50.11340">
    <property type="match status" value="1"/>
</dbReference>
<comment type="caution">
    <text evidence="2">The sequence shown here is derived from an EMBL/GenBank/DDBJ whole genome shotgun (WGS) entry which is preliminary data.</text>
</comment>
<evidence type="ECO:0000313" key="2">
    <source>
        <dbReference type="EMBL" id="CAJ0608142.1"/>
    </source>
</evidence>
<gene>
    <name evidence="2" type="ORF">CYNAS_LOCUS20125</name>
</gene>
<keyword evidence="1" id="KW-0812">Transmembrane</keyword>
<keyword evidence="1" id="KW-0472">Membrane</keyword>
<dbReference type="AlphaFoldDB" id="A0AA36HDF2"/>
<proteinExistence type="predicted"/>
<keyword evidence="1" id="KW-1133">Transmembrane helix</keyword>
<organism evidence="2 3">
    <name type="scientific">Cylicocyclus nassatus</name>
    <name type="common">Nematode worm</name>
    <dbReference type="NCBI Taxonomy" id="53992"/>
    <lineage>
        <taxon>Eukaryota</taxon>
        <taxon>Metazoa</taxon>
        <taxon>Ecdysozoa</taxon>
        <taxon>Nematoda</taxon>
        <taxon>Chromadorea</taxon>
        <taxon>Rhabditida</taxon>
        <taxon>Rhabditina</taxon>
        <taxon>Rhabditomorpha</taxon>
        <taxon>Strongyloidea</taxon>
        <taxon>Strongylidae</taxon>
        <taxon>Cylicocyclus</taxon>
    </lineage>
</organism>
<dbReference type="EMBL" id="CATQJL010000316">
    <property type="protein sequence ID" value="CAJ0608142.1"/>
    <property type="molecule type" value="Genomic_DNA"/>
</dbReference>
<evidence type="ECO:0000256" key="1">
    <source>
        <dbReference type="SAM" id="Phobius"/>
    </source>
</evidence>
<keyword evidence="3" id="KW-1185">Reference proteome</keyword>